<dbReference type="InterPro" id="IPR027417">
    <property type="entry name" value="P-loop_NTPase"/>
</dbReference>
<dbReference type="Proteomes" id="UP000229191">
    <property type="component" value="Unassembled WGS sequence"/>
</dbReference>
<name>A0A2M7BPZ8_9BACT</name>
<evidence type="ECO:0008006" key="3">
    <source>
        <dbReference type="Google" id="ProtNLM"/>
    </source>
</evidence>
<comment type="caution">
    <text evidence="1">The sequence shown here is derived from an EMBL/GenBank/DDBJ whole genome shotgun (WGS) entry which is preliminary data.</text>
</comment>
<organism evidence="1 2">
    <name type="scientific">Candidatus Shapirobacteria bacterium CG03_land_8_20_14_0_80_35_14</name>
    <dbReference type="NCBI Taxonomy" id="1974878"/>
    <lineage>
        <taxon>Bacteria</taxon>
        <taxon>Candidatus Shapironibacteriota</taxon>
    </lineage>
</organism>
<proteinExistence type="predicted"/>
<gene>
    <name evidence="1" type="ORF">COS53_01710</name>
</gene>
<evidence type="ECO:0000313" key="1">
    <source>
        <dbReference type="EMBL" id="PIV07571.1"/>
    </source>
</evidence>
<reference evidence="2" key="1">
    <citation type="submission" date="2017-09" db="EMBL/GenBank/DDBJ databases">
        <title>Depth-based differentiation of microbial function through sediment-hosted aquifers and enrichment of novel symbionts in the deep terrestrial subsurface.</title>
        <authorList>
            <person name="Probst A.J."/>
            <person name="Ladd B."/>
            <person name="Jarett J.K."/>
            <person name="Geller-Mcgrath D.E."/>
            <person name="Sieber C.M.K."/>
            <person name="Emerson J.B."/>
            <person name="Anantharaman K."/>
            <person name="Thomas B.C."/>
            <person name="Malmstrom R."/>
            <person name="Stieglmeier M."/>
            <person name="Klingl A."/>
            <person name="Woyke T."/>
            <person name="Ryan C.M."/>
            <person name="Banfield J.F."/>
        </authorList>
    </citation>
    <scope>NUCLEOTIDE SEQUENCE [LARGE SCALE GENOMIC DNA]</scope>
</reference>
<dbReference type="EMBL" id="PEVB01000051">
    <property type="protein sequence ID" value="PIV07571.1"/>
    <property type="molecule type" value="Genomic_DNA"/>
</dbReference>
<sequence>MDSFQIFNQLWAEKKIKTPLFIFIGGYCGTGKSTLAKALQLKISESTIVPTGIVRATCKPFLKDMGEVYGCHTFGLYKFSQNDQELFSNYKKQSTILQEPIKELCEFVKSEMQNIIIDGNHVFPELVDFIDTKWKIDVYMKTTDEDQLIKNMTDITHPRILNETQIITAKKLHQMTVDNIEGKRSLFEYNQPDLAIDYIEKQLGKLLQE</sequence>
<dbReference type="Gene3D" id="3.40.50.300">
    <property type="entry name" value="P-loop containing nucleotide triphosphate hydrolases"/>
    <property type="match status" value="1"/>
</dbReference>
<accession>A0A2M7BPZ8</accession>
<protein>
    <recommendedName>
        <fullName evidence="3">UDP-N-acetylglucosamine kinase</fullName>
    </recommendedName>
</protein>
<dbReference type="SUPFAM" id="SSF52540">
    <property type="entry name" value="P-loop containing nucleoside triphosphate hydrolases"/>
    <property type="match status" value="1"/>
</dbReference>
<evidence type="ECO:0000313" key="2">
    <source>
        <dbReference type="Proteomes" id="UP000229191"/>
    </source>
</evidence>
<dbReference type="AlphaFoldDB" id="A0A2M7BPZ8"/>